<dbReference type="Gene3D" id="1.10.760.10">
    <property type="entry name" value="Cytochrome c-like domain"/>
    <property type="match status" value="1"/>
</dbReference>
<name>A9HIC6_GLUDA</name>
<dbReference type="SUPFAM" id="SSF46626">
    <property type="entry name" value="Cytochrome c"/>
    <property type="match status" value="1"/>
</dbReference>
<dbReference type="EMBL" id="AM889285">
    <property type="protein sequence ID" value="CAP55752.1"/>
    <property type="molecule type" value="Genomic_DNA"/>
</dbReference>
<dbReference type="AlphaFoldDB" id="A9HIC6"/>
<dbReference type="Proteomes" id="UP000001176">
    <property type="component" value="Chromosome"/>
</dbReference>
<dbReference type="OrthoDB" id="9811281at2"/>
<organism evidence="1 2">
    <name type="scientific">Gluconacetobacter diazotrophicus (strain ATCC 49037 / DSM 5601 / CCUG 37298 / CIP 103539 / LMG 7603 / PAl5)</name>
    <dbReference type="NCBI Taxonomy" id="272568"/>
    <lineage>
        <taxon>Bacteria</taxon>
        <taxon>Pseudomonadati</taxon>
        <taxon>Pseudomonadota</taxon>
        <taxon>Alphaproteobacteria</taxon>
        <taxon>Acetobacterales</taxon>
        <taxon>Acetobacteraceae</taxon>
        <taxon>Gluconacetobacter</taxon>
    </lineage>
</organism>
<dbReference type="RefSeq" id="WP_012225360.1">
    <property type="nucleotide sequence ID" value="NC_010125.1"/>
</dbReference>
<dbReference type="STRING" id="272568.GDI1809"/>
<gene>
    <name evidence="1" type="primary">cycB</name>
    <name evidence="1" type="ordered locus">GDI1809</name>
</gene>
<dbReference type="GO" id="GO:0020037">
    <property type="term" value="F:heme binding"/>
    <property type="evidence" value="ECO:0007669"/>
    <property type="project" value="InterPro"/>
</dbReference>
<dbReference type="KEGG" id="gdj:Gdia_0038"/>
<dbReference type="eggNOG" id="COG2010">
    <property type="taxonomic scope" value="Bacteria"/>
</dbReference>
<keyword evidence="2" id="KW-1185">Reference proteome</keyword>
<evidence type="ECO:0000313" key="1">
    <source>
        <dbReference type="EMBL" id="CAP55752.1"/>
    </source>
</evidence>
<evidence type="ECO:0000313" key="2">
    <source>
        <dbReference type="Proteomes" id="UP000001176"/>
    </source>
</evidence>
<protein>
    <submittedName>
        <fullName evidence="1">Putative cytochrome c-552</fullName>
    </submittedName>
</protein>
<dbReference type="HOGENOM" id="CLU_126387_0_0_5"/>
<proteinExistence type="predicted"/>
<reference evidence="1 2" key="1">
    <citation type="journal article" date="2009" name="BMC Genomics">
        <title>Complete genome sequence of the sugarcane nitrogen-fixing endophyte Gluconacetobacter diazotrophicus Pal5.</title>
        <authorList>
            <person name="Bertalan M."/>
            <person name="Albano R."/>
            <person name="Padua V."/>
            <person name="Rouws L."/>
            <person name="Rojas C."/>
            <person name="Hemerly A."/>
            <person name="Teixeira K."/>
            <person name="Schwab S."/>
            <person name="Araujo J."/>
            <person name="Oliveira A."/>
            <person name="Franca L."/>
            <person name="Magalhaes V."/>
            <person name="Alqueres S."/>
            <person name="Cardoso A."/>
            <person name="Almeida W."/>
            <person name="Loureiro M.M."/>
            <person name="Nogueira E."/>
            <person name="Cidade D."/>
            <person name="Oliveira D."/>
            <person name="Simao T."/>
            <person name="Macedo J."/>
            <person name="Valadao A."/>
            <person name="Dreschsel M."/>
            <person name="Freitas F."/>
            <person name="Vidal M."/>
            <person name="Guedes H."/>
            <person name="Rodrigues E."/>
            <person name="Meneses C."/>
            <person name="Brioso P."/>
            <person name="Pozzer L."/>
            <person name="Figueiredo D."/>
            <person name="Montano H."/>
            <person name="Junior J."/>
            <person name="Filho G."/>
            <person name="Flores V."/>
            <person name="Ferreira B."/>
            <person name="Branco A."/>
            <person name="Gonzalez P."/>
            <person name="Guillobel H."/>
            <person name="Lemos M."/>
            <person name="Seibel L."/>
            <person name="Macedo J."/>
            <person name="Alves-Ferreira M."/>
            <person name="Sachetto-Martins G."/>
            <person name="Coelho A."/>
            <person name="Santos E."/>
            <person name="Amaral G."/>
            <person name="Neves A."/>
            <person name="Pacheco A.B."/>
            <person name="Carvalho D."/>
            <person name="Lery L."/>
            <person name="Bisch P."/>
            <person name="Rossle S.C."/>
            <person name="Urmenyi T."/>
            <person name="Kruger W.V."/>
            <person name="Martins O."/>
            <person name="Baldani J.I."/>
            <person name="Ferreira P.C."/>
        </authorList>
    </citation>
    <scope>NUCLEOTIDE SEQUENCE [LARGE SCALE GENOMIC DNA]</scope>
    <source>
        <strain evidence="2">ATCC 49037 / DSM 5601 / CCUG 37298 / CIP 103539 / LMG 7603 / PAl5</strain>
    </source>
</reference>
<dbReference type="KEGG" id="gdi:GDI1809"/>
<sequence>MRRIPFRKSVWPVIAVLAVAGLLPPGPAARALDRTRTTYLTKCGGCHGIEGQSGQTYIPTLRDRIGVLTCTAEGRSYLLEVPGVSMSLIRDDALMAQVMNFVLFDLGGASTPRGTAPFTAREIHALRGHPLDTTDLPTVRAAVWARATAACAAQAGGHSGGRSGTY</sequence>
<accession>A9HIC6</accession>
<dbReference type="GO" id="GO:0009055">
    <property type="term" value="F:electron transfer activity"/>
    <property type="evidence" value="ECO:0007669"/>
    <property type="project" value="InterPro"/>
</dbReference>
<dbReference type="InterPro" id="IPR036909">
    <property type="entry name" value="Cyt_c-like_dom_sf"/>
</dbReference>